<dbReference type="PANTHER" id="PTHR38690:SF1">
    <property type="entry name" value="PROTEASE"/>
    <property type="match status" value="1"/>
</dbReference>
<evidence type="ECO:0000256" key="1">
    <source>
        <dbReference type="SAM" id="Phobius"/>
    </source>
</evidence>
<reference evidence="3 4" key="1">
    <citation type="submission" date="2006-11" db="EMBL/GenBank/DDBJ databases">
        <authorList>
            <person name="Giovannoni S."/>
            <person name="Vergin K."/>
            <person name="Ferriera S."/>
            <person name="Johnson J."/>
            <person name="Kravitz S."/>
            <person name="Beeson K."/>
            <person name="Sutton G."/>
            <person name="Rogers Y.-H."/>
            <person name="Friedman R."/>
            <person name="Frazier M."/>
            <person name="Venter J.C."/>
        </authorList>
    </citation>
    <scope>NUCLEOTIDE SEQUENCE [LARGE SCALE GENOMIC DNA]</scope>
    <source>
        <strain evidence="3 4">HTCC2181</strain>
    </source>
</reference>
<keyword evidence="1 3" id="KW-0812">Transmembrane</keyword>
<accession>A0P6G8</accession>
<name>A0P6G8_9PROT</name>
<keyword evidence="1" id="KW-1133">Transmembrane helix</keyword>
<keyword evidence="4" id="KW-1185">Reference proteome</keyword>
<dbReference type="Proteomes" id="UP000054262">
    <property type="component" value="Unassembled WGS sequence"/>
</dbReference>
<evidence type="ECO:0000259" key="2">
    <source>
        <dbReference type="Pfam" id="PF13116"/>
    </source>
</evidence>
<protein>
    <submittedName>
        <fullName evidence="3">Probable transmembrane protein</fullName>
    </submittedName>
</protein>
<dbReference type="OrthoDB" id="8521382at2"/>
<dbReference type="NCBIfam" id="TIGR02099">
    <property type="entry name" value="YhdP family protein"/>
    <property type="match status" value="1"/>
</dbReference>
<keyword evidence="1" id="KW-0472">Membrane</keyword>
<gene>
    <name evidence="3" type="ORF">MB2181_03605</name>
</gene>
<dbReference type="EMBL" id="AAUX01000001">
    <property type="protein sequence ID" value="EAV47128.1"/>
    <property type="molecule type" value="Genomic_DNA"/>
</dbReference>
<evidence type="ECO:0000313" key="4">
    <source>
        <dbReference type="Proteomes" id="UP000054262"/>
    </source>
</evidence>
<comment type="caution">
    <text evidence="3">The sequence shown here is derived from an EMBL/GenBank/DDBJ whole genome shotgun (WGS) entry which is preliminary data.</text>
</comment>
<dbReference type="PANTHER" id="PTHR38690">
    <property type="entry name" value="PROTEASE-RELATED"/>
    <property type="match status" value="1"/>
</dbReference>
<dbReference type="InterPro" id="IPR011836">
    <property type="entry name" value="YhdP"/>
</dbReference>
<evidence type="ECO:0000313" key="3">
    <source>
        <dbReference type="EMBL" id="EAV47128.1"/>
    </source>
</evidence>
<dbReference type="InterPro" id="IPR025263">
    <property type="entry name" value="YhdP_central"/>
</dbReference>
<proteinExistence type="predicted"/>
<dbReference type="Pfam" id="PF13116">
    <property type="entry name" value="YhdP"/>
    <property type="match status" value="1"/>
</dbReference>
<sequence>MKNKLPIITKKVVFSSLFIVISAIIITALAFVFYLPSHLNEIKEKIVVSLSEKISYTVQIDDLSAEWNGINPSLILSNIAVFNKDQVKSISTKKIIVDFSWLSLFKLRPVIDQITLLEPDVLLVKEPDGTFSINGITTNQKSVDDDLANWALNLDDLIISNGTLSWIDKTINASDVILFNNVNFHYGSSKALAFLGRRAFELTSSMPKFSKNPIRLSGFFNLLNYSDRDDLDGAASIYLQKFSLKLIQPWQKTISQIKQGEVSADLSIEFDAGNINDVGGLLKIDALRATTLSKQPINFDILQGAIDFKRNENILSFKLSDLSLKQNAEFKVNKASLRLVMSDQMEVQSVSLNSARINLEDISKAAEYLPEPFSEAKATVSELGLKGRISDVKLSWDNNLVFLQDLDLSLKAFNVSSNAFSEMPSFENLTANIELNKGKGFAQLLSKNLIVRKNSLFREALQFDQFSGKLAWDQDTYKFSDVVLKNKDFESKVNGNYVFGKNGGYANLNVNVPFANISQLKPYYPKNISKEGLSWLDTSLLSGQARNINLALKGNLNEFPYVDEENKPDYAKGIFKISSNFHATKIEYSDDWPAIVNFDFELSADNNRVDIISNSGEIQSNPIQSLRASIDAFNTNNPVIKIDAMLDSPIPKILSLVNNSPIKAKLDGITEKMTGDGPGALSFQVHVPMTNLDHILFNGHYDFIGSSIENKNLDLPRLGDIKARFDFDNENTKIEKGTASIYGQPFELSMNNVNAETIFKVKGNIDTKNLEAMNQEISSKIQGLAQWEGEIKLLNDGVDLNLHADLKDMAIIKFGPFNKSYGQSMTINLNKSTLGGREDLFTFNIKNLVNARIVQNENNSIKHGFIAINTDKDVMPSKGLSLYGNFNDINLDDFSFLSEINKDAEQNTPPLINFAELSFNSLSIPNALDLHGVKITLKNNPKGFNLKLSAKETDGTVQWHKNKNLYQVMLTKLEVSGGDMGYKYNGVEADSYDEETISDSLAINIEMQIDSLTIDNNLYGAIELMASEIDSGWDFNSFKIKKASNTIEGNGKWVFKGKPSKSTVNFQWELNDVEKTLSEMDFKNLISKGYARLAGALSWEGNPLNFNKNILMGSFSLYAKDGAVLEINRGVSGRLIGLLSLQNLPQRLTLDFSDLFEKGMPFTEIESKKILLNKGRLSSNAFGIKGPSADIKLSGEVDFINETQNLHIFVKPKISDTLTLGALAGGPLAAAAAFIAQKILDDPLNKITSSEYFITGNWNDPEEQKINNNYESMVDGVIIKPASNLYNTIAEPTEKVLKNIVVDPLNKLFGQEKNNE</sequence>
<organism evidence="3 4">
    <name type="scientific">Methylophilales bacterium HTCC2181</name>
    <dbReference type="NCBI Taxonomy" id="383631"/>
    <lineage>
        <taxon>Bacteria</taxon>
        <taxon>Pseudomonadati</taxon>
        <taxon>Pseudomonadota</taxon>
        <taxon>Betaproteobacteria</taxon>
        <taxon>Nitrosomonadales</taxon>
        <taxon>OM43 clade</taxon>
    </lineage>
</organism>
<feature type="domain" description="YhdP central" evidence="2">
    <location>
        <begin position="11"/>
        <end position="1262"/>
    </location>
</feature>
<feature type="transmembrane region" description="Helical" evidence="1">
    <location>
        <begin position="12"/>
        <end position="35"/>
    </location>
</feature>